<protein>
    <submittedName>
        <fullName evidence="1">Uncharacterized protein</fullName>
    </submittedName>
</protein>
<dbReference type="RefSeq" id="WP_102697307.1">
    <property type="nucleotide sequence ID" value="NZ_PNGJ01000004.1"/>
</dbReference>
<dbReference type="EMBL" id="PNGJ01000004">
    <property type="protein sequence ID" value="PMC24411.1"/>
    <property type="molecule type" value="Genomic_DNA"/>
</dbReference>
<proteinExistence type="predicted"/>
<comment type="caution">
    <text evidence="1">The sequence shown here is derived from an EMBL/GenBank/DDBJ whole genome shotgun (WGS) entry which is preliminary data.</text>
</comment>
<sequence length="83" mass="9483">MDTKSIAITALKASFYQEKLREKGVINLNEPQNNLHSNKIQTSLMLAKFEKIGRVGGEYAKDKEWFVKKNVLSFLDICVPIHC</sequence>
<accession>A0A2N6QRE9</accession>
<dbReference type="Proteomes" id="UP000235564">
    <property type="component" value="Unassembled WGS sequence"/>
</dbReference>
<evidence type="ECO:0000313" key="2">
    <source>
        <dbReference type="Proteomes" id="UP000235564"/>
    </source>
</evidence>
<name>A0A2N6QRE9_9BACT</name>
<dbReference type="AlphaFoldDB" id="A0A2N6QRE9"/>
<organism evidence="1 2">
    <name type="scientific">Hoylesella buccalis</name>
    <dbReference type="NCBI Taxonomy" id="28127"/>
    <lineage>
        <taxon>Bacteria</taxon>
        <taxon>Pseudomonadati</taxon>
        <taxon>Bacteroidota</taxon>
        <taxon>Bacteroidia</taxon>
        <taxon>Bacteroidales</taxon>
        <taxon>Prevotellaceae</taxon>
        <taxon>Hoylesella</taxon>
    </lineage>
</organism>
<evidence type="ECO:0000313" key="1">
    <source>
        <dbReference type="EMBL" id="PMC24411.1"/>
    </source>
</evidence>
<gene>
    <name evidence="1" type="ORF">CJ231_06825</name>
</gene>
<reference evidence="1 2" key="1">
    <citation type="submission" date="2017-09" db="EMBL/GenBank/DDBJ databases">
        <title>Bacterial strain isolated from the female urinary microbiota.</title>
        <authorList>
            <person name="Thomas-White K."/>
            <person name="Kumar N."/>
            <person name="Forster S."/>
            <person name="Putonti C."/>
            <person name="Lawley T."/>
            <person name="Wolfe A.J."/>
        </authorList>
    </citation>
    <scope>NUCLEOTIDE SEQUENCE [LARGE SCALE GENOMIC DNA]</scope>
    <source>
        <strain evidence="1 2">UMB0536</strain>
    </source>
</reference>